<reference evidence="1 2" key="2">
    <citation type="journal article" date="2022" name="Mol. Ecol. Resour.">
        <title>The genomes of chicory, endive, great burdock and yacon provide insights into Asteraceae paleo-polyploidization history and plant inulin production.</title>
        <authorList>
            <person name="Fan W."/>
            <person name="Wang S."/>
            <person name="Wang H."/>
            <person name="Wang A."/>
            <person name="Jiang F."/>
            <person name="Liu H."/>
            <person name="Zhao H."/>
            <person name="Xu D."/>
            <person name="Zhang Y."/>
        </authorList>
    </citation>
    <scope>NUCLEOTIDE SEQUENCE [LARGE SCALE GENOMIC DNA]</scope>
    <source>
        <strain evidence="2">cv. Yunnan</strain>
        <tissue evidence="1">Leaves</tissue>
    </source>
</reference>
<organism evidence="1 2">
    <name type="scientific">Smallanthus sonchifolius</name>
    <dbReference type="NCBI Taxonomy" id="185202"/>
    <lineage>
        <taxon>Eukaryota</taxon>
        <taxon>Viridiplantae</taxon>
        <taxon>Streptophyta</taxon>
        <taxon>Embryophyta</taxon>
        <taxon>Tracheophyta</taxon>
        <taxon>Spermatophyta</taxon>
        <taxon>Magnoliopsida</taxon>
        <taxon>eudicotyledons</taxon>
        <taxon>Gunneridae</taxon>
        <taxon>Pentapetalae</taxon>
        <taxon>asterids</taxon>
        <taxon>campanulids</taxon>
        <taxon>Asterales</taxon>
        <taxon>Asteraceae</taxon>
        <taxon>Asteroideae</taxon>
        <taxon>Heliantheae alliance</taxon>
        <taxon>Millerieae</taxon>
        <taxon>Smallanthus</taxon>
    </lineage>
</organism>
<evidence type="ECO:0000313" key="2">
    <source>
        <dbReference type="Proteomes" id="UP001056120"/>
    </source>
</evidence>
<evidence type="ECO:0000313" key="1">
    <source>
        <dbReference type="EMBL" id="KAI3725136.1"/>
    </source>
</evidence>
<name>A0ACB9BSW7_9ASTR</name>
<accession>A0ACB9BSW7</accession>
<proteinExistence type="predicted"/>
<comment type="caution">
    <text evidence="1">The sequence shown here is derived from an EMBL/GenBank/DDBJ whole genome shotgun (WGS) entry which is preliminary data.</text>
</comment>
<dbReference type="EMBL" id="CM042039">
    <property type="protein sequence ID" value="KAI3725136.1"/>
    <property type="molecule type" value="Genomic_DNA"/>
</dbReference>
<protein>
    <submittedName>
        <fullName evidence="1">Uncharacterized protein</fullName>
    </submittedName>
</protein>
<reference evidence="2" key="1">
    <citation type="journal article" date="2022" name="Mol. Ecol. Resour.">
        <title>The genomes of chicory, endive, great burdock and yacon provide insights into Asteraceae palaeo-polyploidization history and plant inulin production.</title>
        <authorList>
            <person name="Fan W."/>
            <person name="Wang S."/>
            <person name="Wang H."/>
            <person name="Wang A."/>
            <person name="Jiang F."/>
            <person name="Liu H."/>
            <person name="Zhao H."/>
            <person name="Xu D."/>
            <person name="Zhang Y."/>
        </authorList>
    </citation>
    <scope>NUCLEOTIDE SEQUENCE [LARGE SCALE GENOMIC DNA]</scope>
    <source>
        <strain evidence="2">cv. Yunnan</strain>
    </source>
</reference>
<dbReference type="Proteomes" id="UP001056120">
    <property type="component" value="Linkage Group LG22"/>
</dbReference>
<sequence length="440" mass="49633">MMIREGSSDLDLVSSDGQGVMLGVGARDGDGFSLVYGETMVVVKRLCKVHIITRFILVMNVVTDSLSFQGFVLDPSKCSKLSIEEKRELVYEVSEWSHGSPELLQSWSRQEILQNLCAEMGKERKYTGLTKLKIIEQLLKIVSKKRSQDDIMMNLESSETDHQRSVNRHRKSDHHNRVIGLMDHDHIDLVDNNVVFCKNSACRANSDPPFHRNSCGMSCHLECAIKHEKSGIPKDGKNRGLDGSFYCVSCGEVNDLLGCWKKQMTVARDTRRVDILCYRVSLSQKLLAGTLQYQKLHNIVNEAMEKLEAGVGPLTGLPVKRARGIVLQLQSTNQNSPDKRDEQSGNYKNRRGLTPSTQYVLKVVYFENTRELGSKEITFHTRNDNENSPPTNSSSLSNPSSVEDEHNNVVNKQKDKEVAINSNVVIFPNTSRNYENNEKD</sequence>
<keyword evidence="2" id="KW-1185">Reference proteome</keyword>
<gene>
    <name evidence="1" type="ORF">L1987_64912</name>
</gene>